<keyword evidence="3" id="KW-1133">Transmembrane helix</keyword>
<feature type="coiled-coil region" evidence="1">
    <location>
        <begin position="65"/>
        <end position="92"/>
    </location>
</feature>
<accession>A0A0F3ILC5</accession>
<reference evidence="5" key="1">
    <citation type="submission" date="2015-03" db="EMBL/GenBank/DDBJ databases">
        <title>Draft genome sequence of a novel methanotroph (Sn10-6) isolated from flooded ricefield rhizosphere in India.</title>
        <authorList>
            <person name="Pandit P.S."/>
            <person name="Pore S.D."/>
            <person name="Arora P."/>
            <person name="Kapse N.G."/>
            <person name="Dhakephalkar P.K."/>
            <person name="Rahalkar M.C."/>
        </authorList>
    </citation>
    <scope>NUCLEOTIDE SEQUENCE [LARGE SCALE GENOMIC DNA]</scope>
    <source>
        <strain evidence="5">Sn10-6</strain>
    </source>
</reference>
<dbReference type="GO" id="GO:0043683">
    <property type="term" value="P:type IV pilus assembly"/>
    <property type="evidence" value="ECO:0007669"/>
    <property type="project" value="InterPro"/>
</dbReference>
<evidence type="ECO:0000313" key="4">
    <source>
        <dbReference type="EMBL" id="KJV06379.1"/>
    </source>
</evidence>
<proteinExistence type="predicted"/>
<protein>
    <submittedName>
        <fullName evidence="4">Pilus assembly protein PilO</fullName>
    </submittedName>
</protein>
<organism evidence="4 5">
    <name type="scientific">Methylocucumis oryzae</name>
    <dbReference type="NCBI Taxonomy" id="1632867"/>
    <lineage>
        <taxon>Bacteria</taxon>
        <taxon>Pseudomonadati</taxon>
        <taxon>Pseudomonadota</taxon>
        <taxon>Gammaproteobacteria</taxon>
        <taxon>Methylococcales</taxon>
        <taxon>Methylococcaceae</taxon>
        <taxon>Methylocucumis</taxon>
    </lineage>
</organism>
<gene>
    <name evidence="4" type="ORF">VZ94_11610</name>
</gene>
<dbReference type="PANTHER" id="PTHR39555">
    <property type="entry name" value="FIMBRIAL ASSEMBLY PROTEIN PILO-LIKE PROTEIN-RELATED"/>
    <property type="match status" value="1"/>
</dbReference>
<keyword evidence="5" id="KW-1185">Reference proteome</keyword>
<dbReference type="Gene3D" id="3.30.70.60">
    <property type="match status" value="1"/>
</dbReference>
<evidence type="ECO:0000256" key="2">
    <source>
        <dbReference type="SAM" id="MobiDB-lite"/>
    </source>
</evidence>
<dbReference type="Pfam" id="PF04350">
    <property type="entry name" value="PilO"/>
    <property type="match status" value="1"/>
</dbReference>
<dbReference type="AlphaFoldDB" id="A0A0F3ILC5"/>
<evidence type="ECO:0000256" key="3">
    <source>
        <dbReference type="SAM" id="Phobius"/>
    </source>
</evidence>
<dbReference type="Gene3D" id="1.10.287.540">
    <property type="entry name" value="Helix hairpin bin"/>
    <property type="match status" value="1"/>
</dbReference>
<dbReference type="InterPro" id="IPR007445">
    <property type="entry name" value="PilO"/>
</dbReference>
<dbReference type="InterPro" id="IPR014717">
    <property type="entry name" value="Transl_elong_EF1B/ribsomal_bS6"/>
</dbReference>
<reference evidence="4 5" key="2">
    <citation type="journal article" date="2016" name="Microb. Ecol.">
        <title>Genome Characteristics of a Novel Type I Methanotroph (Sn10-6) Isolated from a Flooded Indian Rice Field.</title>
        <authorList>
            <person name="Rahalkar M.C."/>
            <person name="Pandit P.S."/>
            <person name="Dhakephalkar P.K."/>
            <person name="Pore S."/>
            <person name="Arora P."/>
            <person name="Kapse N."/>
        </authorList>
    </citation>
    <scope>NUCLEOTIDE SEQUENCE [LARGE SCALE GENOMIC DNA]</scope>
    <source>
        <strain evidence="4 5">Sn10-6</strain>
    </source>
</reference>
<evidence type="ECO:0000256" key="1">
    <source>
        <dbReference type="SAM" id="Coils"/>
    </source>
</evidence>
<keyword evidence="3" id="KW-0472">Membrane</keyword>
<dbReference type="GO" id="GO:0043107">
    <property type="term" value="P:type IV pilus-dependent motility"/>
    <property type="evidence" value="ECO:0007669"/>
    <property type="project" value="InterPro"/>
</dbReference>
<name>A0A0F3ILC5_9GAMM</name>
<keyword evidence="3" id="KW-0812">Transmembrane</keyword>
<dbReference type="Proteomes" id="UP000033684">
    <property type="component" value="Unassembled WGS sequence"/>
</dbReference>
<dbReference type="PANTHER" id="PTHR39555:SF1">
    <property type="entry name" value="TYPE IV PILUS INNER MEMBRANE COMPONENT PILO"/>
    <property type="match status" value="1"/>
</dbReference>
<feature type="region of interest" description="Disordered" evidence="2">
    <location>
        <begin position="207"/>
        <end position="232"/>
    </location>
</feature>
<evidence type="ECO:0000313" key="5">
    <source>
        <dbReference type="Proteomes" id="UP000033684"/>
    </source>
</evidence>
<feature type="transmembrane region" description="Helical" evidence="3">
    <location>
        <begin position="20"/>
        <end position="39"/>
    </location>
</feature>
<sequence>MNLSDINWDFNAAGTWPKPIKVVFIGLVGIIVLGAGFYFDTLEQIKVLEASEKKEHDLKNSFETKQRKAVNLEDYQDQLTQIEAELYEMIRQMPTKEEVASLLTDISQTGLASGLEFRLFKPGAAIRRDFYSELPINIEVIGRYEELGLFISGVASLPRIVTVHDVSILPMDKNGKAVTKTANTSDKDIKPGSMLMKAVVKTYNEGVAPAPDKDKNAKGAKGAKQLNKGKTK</sequence>
<comment type="caution">
    <text evidence="4">The sequence shown here is derived from an EMBL/GenBank/DDBJ whole genome shotgun (WGS) entry which is preliminary data.</text>
</comment>
<dbReference type="EMBL" id="LAJX01000115">
    <property type="protein sequence ID" value="KJV06379.1"/>
    <property type="molecule type" value="Genomic_DNA"/>
</dbReference>
<dbReference type="OrthoDB" id="9802133at2"/>
<dbReference type="RefSeq" id="WP_045779352.1">
    <property type="nucleotide sequence ID" value="NZ_LAJX01000115.1"/>
</dbReference>
<dbReference type="PATRIC" id="fig|1632867.3.peg.476"/>
<keyword evidence="1" id="KW-0175">Coiled coil</keyword>